<dbReference type="EMBL" id="JAYJJU010000007">
    <property type="protein sequence ID" value="MEB3031832.1"/>
    <property type="molecule type" value="Genomic_DNA"/>
</dbReference>
<dbReference type="PRINTS" id="PR00419">
    <property type="entry name" value="ADXRDTASE"/>
</dbReference>
<comment type="caution">
    <text evidence="1">The sequence shown here is derived from an EMBL/GenBank/DDBJ whole genome shotgun (WGS) entry which is preliminary data.</text>
</comment>
<dbReference type="InterPro" id="IPR051209">
    <property type="entry name" value="FAD-bind_Monooxygenase_sf"/>
</dbReference>
<dbReference type="EC" id="1.14.13.-" evidence="1"/>
<keyword evidence="1" id="KW-0560">Oxidoreductase</keyword>
<dbReference type="SUPFAM" id="SSF51905">
    <property type="entry name" value="FAD/NAD(P)-binding domain"/>
    <property type="match status" value="2"/>
</dbReference>
<dbReference type="Pfam" id="PF13738">
    <property type="entry name" value="Pyr_redox_3"/>
    <property type="match status" value="1"/>
</dbReference>
<dbReference type="Proteomes" id="UP001298593">
    <property type="component" value="Unassembled WGS sequence"/>
</dbReference>
<sequence>MTGVAAGALPRQARVVIIGAGFGGLCTAIKLREQGITDFVVLERESDVGGTWQVNTYPGAQCDIPALLYSFSFAPNVEWSRLYPSQPEIQTYLRDCAERFGVLPHIRFDCEVREARWDEARQRWLVDSTDGAIEAQFVVAGFGPFSAPSIPRFEGLETFGGTSFHSAHWDHGHDVTGRRVAVIGTGASAVQFIPKIQPKVAELLVFQRTPIWVSPHPDRPTGPVLRRIWRNLPGAQWASRQAIAALFESLVPVLSKHPSLTAGLERSARGHLRRQVADPVIREKLTPHYKFGCKRPTFSNAYYPALTAPNTRLVTESIDRIAPEGVVTTDGVVHEVDTIIFGTGFEVTRHPFGGRVIGRDGKTLADLWGGDPQAYLGTVVSGLPNFFIILGPNSAPYTSAVVTIEAQVHYIVDCLNRTAAQDISTIDVRPGVQRAFNEELDRALRGSVWAVGGCQSYYIADSGRIISFWPGYAAQFKRRTRRVDLADFTITSGSDHHPVRTALRNRTPTNCLEAE</sequence>
<dbReference type="Gene3D" id="3.50.50.60">
    <property type="entry name" value="FAD/NAD(P)-binding domain"/>
    <property type="match status" value="2"/>
</dbReference>
<dbReference type="InterPro" id="IPR036188">
    <property type="entry name" value="FAD/NAD-bd_sf"/>
</dbReference>
<keyword evidence="2" id="KW-1185">Reference proteome</keyword>
<protein>
    <submittedName>
        <fullName evidence="1">NAD(P)/FAD-dependent oxidoreductase</fullName>
        <ecNumber evidence="1">1.14.13.-</ecNumber>
    </submittedName>
</protein>
<reference evidence="1 2" key="1">
    <citation type="submission" date="2023-12" db="EMBL/GenBank/DDBJ databases">
        <title>Description of new species of Mycobacterium terrae complex isolated from sewage at the Sao Paulo Zoological Park Foundation in Brazil.</title>
        <authorList>
            <person name="Romagnoli C.L."/>
            <person name="Conceicao E.C."/>
            <person name="Machado E."/>
            <person name="Barreto L.B.P.F."/>
            <person name="Sharma A."/>
            <person name="Silva N.M."/>
            <person name="Marques L.E."/>
            <person name="Juliana M.A."/>
            <person name="Lourenco M.C.S."/>
            <person name="Digiampietri L.A."/>
            <person name="Suffys P.N."/>
            <person name="Viana-Niero C."/>
        </authorList>
    </citation>
    <scope>NUCLEOTIDE SEQUENCE [LARGE SCALE GENOMIC DNA]</scope>
    <source>
        <strain evidence="1 2">MYC340</strain>
    </source>
</reference>
<evidence type="ECO:0000313" key="1">
    <source>
        <dbReference type="EMBL" id="MEB3031832.1"/>
    </source>
</evidence>
<proteinExistence type="predicted"/>
<dbReference type="PANTHER" id="PTHR42877:SF4">
    <property type="entry name" value="FAD_NAD(P)-BINDING DOMAIN-CONTAINING PROTEIN-RELATED"/>
    <property type="match status" value="1"/>
</dbReference>
<evidence type="ECO:0000313" key="2">
    <source>
        <dbReference type="Proteomes" id="UP001298593"/>
    </source>
</evidence>
<gene>
    <name evidence="1" type="ORF">KV113_09705</name>
</gene>
<name>A0ABU5XV14_9MYCO</name>
<dbReference type="RefSeq" id="WP_329779987.1">
    <property type="nucleotide sequence ID" value="NZ_JAYJJU010000007.1"/>
</dbReference>
<organism evidence="1 2">
    <name type="scientific">[Mycobacterium] nativiensis</name>
    <dbReference type="NCBI Taxonomy" id="2855503"/>
    <lineage>
        <taxon>Bacteria</taxon>
        <taxon>Bacillati</taxon>
        <taxon>Actinomycetota</taxon>
        <taxon>Actinomycetes</taxon>
        <taxon>Mycobacteriales</taxon>
        <taxon>Mycobacteriaceae</taxon>
        <taxon>Mycolicibacter</taxon>
    </lineage>
</organism>
<dbReference type="GO" id="GO:0016491">
    <property type="term" value="F:oxidoreductase activity"/>
    <property type="evidence" value="ECO:0007669"/>
    <property type="project" value="UniProtKB-KW"/>
</dbReference>
<accession>A0ABU5XV14</accession>
<dbReference type="PANTHER" id="PTHR42877">
    <property type="entry name" value="L-ORNITHINE N(5)-MONOOXYGENASE-RELATED"/>
    <property type="match status" value="1"/>
</dbReference>